<dbReference type="RefSeq" id="WP_145630469.1">
    <property type="nucleotide sequence ID" value="NZ_CP088014.1"/>
</dbReference>
<dbReference type="EMBL" id="VLKL01000004">
    <property type="protein sequence ID" value="TWI07745.1"/>
    <property type="molecule type" value="Genomic_DNA"/>
</dbReference>
<dbReference type="CDD" id="cd10449">
    <property type="entry name" value="GIY-YIG_SLX1_like"/>
    <property type="match status" value="1"/>
</dbReference>
<dbReference type="InterPro" id="IPR000305">
    <property type="entry name" value="GIY-YIG_endonuc"/>
</dbReference>
<dbReference type="InterPro" id="IPR050190">
    <property type="entry name" value="UPF0213_domain"/>
</dbReference>
<dbReference type="Gene3D" id="3.40.1440.10">
    <property type="entry name" value="GIY-YIG endonuclease"/>
    <property type="match status" value="1"/>
</dbReference>
<keyword evidence="4" id="KW-1185">Reference proteome</keyword>
<reference evidence="3 4" key="1">
    <citation type="journal article" date="2015" name="Stand. Genomic Sci.">
        <title>Genomic Encyclopedia of Bacterial and Archaeal Type Strains, Phase III: the genomes of soil and plant-associated and newly described type strains.</title>
        <authorList>
            <person name="Whitman W.B."/>
            <person name="Woyke T."/>
            <person name="Klenk H.P."/>
            <person name="Zhou Y."/>
            <person name="Lilburn T.G."/>
            <person name="Beck B.J."/>
            <person name="De Vos P."/>
            <person name="Vandamme P."/>
            <person name="Eisen J.A."/>
            <person name="Garrity G."/>
            <person name="Hugenholtz P."/>
            <person name="Kyrpides N.C."/>
        </authorList>
    </citation>
    <scope>NUCLEOTIDE SEQUENCE [LARGE SCALE GENOMIC DNA]</scope>
    <source>
        <strain evidence="3 4">CGMCC 1.10947</strain>
    </source>
</reference>
<dbReference type="PANTHER" id="PTHR34477:SF1">
    <property type="entry name" value="UPF0213 PROTEIN YHBQ"/>
    <property type="match status" value="1"/>
</dbReference>
<comment type="similarity">
    <text evidence="1">Belongs to the UPF0213 family.</text>
</comment>
<dbReference type="PANTHER" id="PTHR34477">
    <property type="entry name" value="UPF0213 PROTEIN YHBQ"/>
    <property type="match status" value="1"/>
</dbReference>
<gene>
    <name evidence="3" type="ORF">IQ17_02101</name>
</gene>
<name>A0A562LJG3_9BRAD</name>
<accession>A0A562LJG3</accession>
<evidence type="ECO:0000259" key="2">
    <source>
        <dbReference type="PROSITE" id="PS50164"/>
    </source>
</evidence>
<dbReference type="Pfam" id="PF01541">
    <property type="entry name" value="GIY-YIG"/>
    <property type="match status" value="1"/>
</dbReference>
<protein>
    <submittedName>
        <fullName evidence="3">GIY-YIG catalytic domain-containing protein</fullName>
    </submittedName>
</protein>
<dbReference type="OrthoDB" id="7159537at2"/>
<organism evidence="3 4">
    <name type="scientific">Bradyrhizobium daqingense</name>
    <dbReference type="NCBI Taxonomy" id="993502"/>
    <lineage>
        <taxon>Bacteria</taxon>
        <taxon>Pseudomonadati</taxon>
        <taxon>Pseudomonadota</taxon>
        <taxon>Alphaproteobacteria</taxon>
        <taxon>Hyphomicrobiales</taxon>
        <taxon>Nitrobacteraceae</taxon>
        <taxon>Bradyrhizobium</taxon>
    </lineage>
</organism>
<proteinExistence type="inferred from homology"/>
<dbReference type="InterPro" id="IPR035901">
    <property type="entry name" value="GIY-YIG_endonuc_sf"/>
</dbReference>
<evidence type="ECO:0000313" key="4">
    <source>
        <dbReference type="Proteomes" id="UP000317176"/>
    </source>
</evidence>
<dbReference type="AlphaFoldDB" id="A0A562LJG3"/>
<dbReference type="SUPFAM" id="SSF82771">
    <property type="entry name" value="GIY-YIG endonuclease"/>
    <property type="match status" value="1"/>
</dbReference>
<sequence length="80" mass="9465">MWYVYILRSIEFPEQEYIGATQDLKRRIPEHNAGKSSHTAKFKPWTLIWYCAFADKHKALAFEAYLKSHSGRAFTKKRLS</sequence>
<dbReference type="Proteomes" id="UP000317176">
    <property type="component" value="Unassembled WGS sequence"/>
</dbReference>
<dbReference type="PROSITE" id="PS50164">
    <property type="entry name" value="GIY_YIG"/>
    <property type="match status" value="1"/>
</dbReference>
<feature type="domain" description="GIY-YIG" evidence="2">
    <location>
        <begin position="1"/>
        <end position="76"/>
    </location>
</feature>
<evidence type="ECO:0000313" key="3">
    <source>
        <dbReference type="EMBL" id="TWI07745.1"/>
    </source>
</evidence>
<evidence type="ECO:0000256" key="1">
    <source>
        <dbReference type="ARBA" id="ARBA00007435"/>
    </source>
</evidence>
<comment type="caution">
    <text evidence="3">The sequence shown here is derived from an EMBL/GenBank/DDBJ whole genome shotgun (WGS) entry which is preliminary data.</text>
</comment>